<evidence type="ECO:0000256" key="7">
    <source>
        <dbReference type="ARBA" id="ARBA00023136"/>
    </source>
</evidence>
<feature type="transmembrane region" description="Helical" evidence="9">
    <location>
        <begin position="361"/>
        <end position="385"/>
    </location>
</feature>
<dbReference type="InterPro" id="IPR052180">
    <property type="entry name" value="NhaC_Na-H+_Antiporter"/>
</dbReference>
<feature type="transmembrane region" description="Helical" evidence="9">
    <location>
        <begin position="319"/>
        <end position="341"/>
    </location>
</feature>
<feature type="transmembrane region" description="Helical" evidence="9">
    <location>
        <begin position="235"/>
        <end position="255"/>
    </location>
</feature>
<evidence type="ECO:0000256" key="5">
    <source>
        <dbReference type="ARBA" id="ARBA00022692"/>
    </source>
</evidence>
<evidence type="ECO:0000259" key="10">
    <source>
        <dbReference type="Pfam" id="PF03553"/>
    </source>
</evidence>
<evidence type="ECO:0000256" key="4">
    <source>
        <dbReference type="ARBA" id="ARBA00022475"/>
    </source>
</evidence>
<comment type="caution">
    <text evidence="11">The sequence shown here is derived from an EMBL/GenBank/DDBJ whole genome shotgun (WGS) entry which is preliminary data.</text>
</comment>
<feature type="transmembrane region" description="Helical" evidence="9">
    <location>
        <begin position="139"/>
        <end position="165"/>
    </location>
</feature>
<dbReference type="Pfam" id="PF03553">
    <property type="entry name" value="Na_H_antiporter"/>
    <property type="match status" value="1"/>
</dbReference>
<dbReference type="AlphaFoldDB" id="A0A0W1JDI8"/>
<dbReference type="GO" id="GO:0005886">
    <property type="term" value="C:plasma membrane"/>
    <property type="evidence" value="ECO:0007669"/>
    <property type="project" value="UniProtKB-SubCell"/>
</dbReference>
<dbReference type="PANTHER" id="PTHR33451">
    <property type="entry name" value="MALATE-2H(+)/NA(+)-LACTATE ANTIPORTER"/>
    <property type="match status" value="1"/>
</dbReference>
<evidence type="ECO:0000256" key="8">
    <source>
        <dbReference type="ARBA" id="ARBA00038435"/>
    </source>
</evidence>
<feature type="transmembrane region" description="Helical" evidence="9">
    <location>
        <begin position="12"/>
        <end position="31"/>
    </location>
</feature>
<feature type="transmembrane region" description="Helical" evidence="9">
    <location>
        <begin position="37"/>
        <end position="56"/>
    </location>
</feature>
<feature type="transmembrane region" description="Helical" evidence="9">
    <location>
        <begin position="436"/>
        <end position="458"/>
    </location>
</feature>
<name>A0A0W1JDI8_DESHA</name>
<feature type="transmembrane region" description="Helical" evidence="9">
    <location>
        <begin position="194"/>
        <end position="214"/>
    </location>
</feature>
<evidence type="ECO:0000256" key="3">
    <source>
        <dbReference type="ARBA" id="ARBA00022449"/>
    </source>
</evidence>
<proteinExistence type="inferred from homology"/>
<evidence type="ECO:0000313" key="12">
    <source>
        <dbReference type="Proteomes" id="UP000054623"/>
    </source>
</evidence>
<reference evidence="11 12" key="1">
    <citation type="submission" date="2015-12" db="EMBL/GenBank/DDBJ databases">
        <title>Draft Genome Sequence of Desulfitobacterium hafniense Strain DH, a Sulfate-reducing Bacterium Isolated from Paddy Soils.</title>
        <authorList>
            <person name="Bao P."/>
            <person name="Zhang X."/>
            <person name="Li G."/>
        </authorList>
    </citation>
    <scope>NUCLEOTIDE SEQUENCE [LARGE SCALE GENOMIC DNA]</scope>
    <source>
        <strain evidence="11 12">DH</strain>
    </source>
</reference>
<evidence type="ECO:0000256" key="2">
    <source>
        <dbReference type="ARBA" id="ARBA00022448"/>
    </source>
</evidence>
<dbReference type="RefSeq" id="WP_058491982.1">
    <property type="nucleotide sequence ID" value="NZ_LOCK01000072.1"/>
</dbReference>
<dbReference type="Proteomes" id="UP000054623">
    <property type="component" value="Unassembled WGS sequence"/>
</dbReference>
<evidence type="ECO:0000256" key="6">
    <source>
        <dbReference type="ARBA" id="ARBA00022989"/>
    </source>
</evidence>
<keyword evidence="3" id="KW-0050">Antiport</keyword>
<dbReference type="EMBL" id="LOCK01000072">
    <property type="protein sequence ID" value="KTE89550.1"/>
    <property type="molecule type" value="Genomic_DNA"/>
</dbReference>
<keyword evidence="4" id="KW-1003">Cell membrane</keyword>
<keyword evidence="5 9" id="KW-0812">Transmembrane</keyword>
<organism evidence="11 12">
    <name type="scientific">Desulfitobacterium hafniense</name>
    <name type="common">Desulfitobacterium frappieri</name>
    <dbReference type="NCBI Taxonomy" id="49338"/>
    <lineage>
        <taxon>Bacteria</taxon>
        <taxon>Bacillati</taxon>
        <taxon>Bacillota</taxon>
        <taxon>Clostridia</taxon>
        <taxon>Eubacteriales</taxon>
        <taxon>Desulfitobacteriaceae</taxon>
        <taxon>Desulfitobacterium</taxon>
    </lineage>
</organism>
<feature type="transmembrane region" description="Helical" evidence="9">
    <location>
        <begin position="261"/>
        <end position="278"/>
    </location>
</feature>
<dbReference type="PANTHER" id="PTHR33451:SF3">
    <property type="entry name" value="MALATE-2H(+)_NA(+)-LACTATE ANTIPORTER"/>
    <property type="match status" value="1"/>
</dbReference>
<evidence type="ECO:0000313" key="11">
    <source>
        <dbReference type="EMBL" id="KTE89550.1"/>
    </source>
</evidence>
<feature type="domain" description="Na+/H+ antiporter NhaC-like C-terminal" evidence="10">
    <location>
        <begin position="162"/>
        <end position="455"/>
    </location>
</feature>
<accession>A0A0W1JDI8</accession>
<keyword evidence="6 9" id="KW-1133">Transmembrane helix</keyword>
<feature type="transmembrane region" description="Helical" evidence="9">
    <location>
        <begin position="406"/>
        <end position="430"/>
    </location>
</feature>
<dbReference type="OrthoDB" id="9762978at2"/>
<protein>
    <submittedName>
        <fullName evidence="11">Sodium:proton antiporter</fullName>
    </submittedName>
</protein>
<dbReference type="InterPro" id="IPR018461">
    <property type="entry name" value="Na/H_Antiport_NhaC-like_C"/>
</dbReference>
<dbReference type="InterPro" id="IPR004770">
    <property type="entry name" value="Na/H_antiport_NhaC"/>
</dbReference>
<evidence type="ECO:0000256" key="1">
    <source>
        <dbReference type="ARBA" id="ARBA00004651"/>
    </source>
</evidence>
<gene>
    <name evidence="11" type="ORF">AT727_12000</name>
</gene>
<comment type="subcellular location">
    <subcellularLocation>
        <location evidence="1">Cell membrane</location>
        <topology evidence="1">Multi-pass membrane protein</topology>
    </subcellularLocation>
</comment>
<dbReference type="NCBIfam" id="TIGR00931">
    <property type="entry name" value="antiport_nhaC"/>
    <property type="match status" value="1"/>
</dbReference>
<comment type="similarity">
    <text evidence="8">Belongs to the NhaC Na(+)/H(+) (TC 2.A.35) antiporter family.</text>
</comment>
<dbReference type="GO" id="GO:0015297">
    <property type="term" value="F:antiporter activity"/>
    <property type="evidence" value="ECO:0007669"/>
    <property type="project" value="UniProtKB-KW"/>
</dbReference>
<feature type="transmembrane region" description="Helical" evidence="9">
    <location>
        <begin position="110"/>
        <end position="127"/>
    </location>
</feature>
<evidence type="ECO:0000256" key="9">
    <source>
        <dbReference type="SAM" id="Phobius"/>
    </source>
</evidence>
<keyword evidence="7 9" id="KW-0472">Membrane</keyword>
<sequence length="482" mass="51088">MDNDGSRKKPGLMLAVVAFIIPVLVILWGVVFAKLPALLPIIIATTIACLIGKLWGYSWDEMQKGMFDSIYRVHIAILILIAVGMLIGVWILAGTIPTIIYWGLKLISPSGYLVTAFLLCIVASTATGSSFGTMGTVGIALLGVGQALGYPLPLVVGAIVSGAYFGDKMSPVSDSTNIASSVCEVNLFSHIGSMMWTTLPAAVVTAVIYTIMGINHSGGSDLGADVTILLQSLETTFNLSLWTLMPPVLLILLAYRRVPAVPLLMVSVVLGAIVAALFQGQSMIAIINSTIKGYVGSSGVAQLDSLLTRGGINSITGTVMLLISAVSFGGVLEKIGVLGVIVDASLKWATTTGRLIVSVIFASYIMLIGTGSQAIAMIIPARAYAPVFKERGLHLRVLSRTVEDSGCIASPLLPWSVHAFYILGVLGVSAYEYAPYAFMCWIVPIFSIIYGYTGFAIWRADNSPIRKPAPEVKDSGNDSFLN</sequence>
<keyword evidence="2" id="KW-0813">Transport</keyword>
<feature type="transmembrane region" description="Helical" evidence="9">
    <location>
        <begin position="77"/>
        <end position="104"/>
    </location>
</feature>